<reference evidence="2" key="1">
    <citation type="submission" date="2023-10" db="EMBL/GenBank/DDBJ databases">
        <title>Genome assemblies of two species of porcelain crab, Petrolisthes cinctipes and Petrolisthes manimaculis (Anomura: Porcellanidae).</title>
        <authorList>
            <person name="Angst P."/>
        </authorList>
    </citation>
    <scope>NUCLEOTIDE SEQUENCE</scope>
    <source>
        <strain evidence="2">PB745_01</strain>
        <tissue evidence="2">Gill</tissue>
    </source>
</reference>
<evidence type="ECO:0000256" key="1">
    <source>
        <dbReference type="SAM" id="MobiDB-lite"/>
    </source>
</evidence>
<dbReference type="AlphaFoldDB" id="A0AAE1BZ04"/>
<dbReference type="Proteomes" id="UP001286313">
    <property type="component" value="Unassembled WGS sequence"/>
</dbReference>
<evidence type="ECO:0000313" key="3">
    <source>
        <dbReference type="Proteomes" id="UP001286313"/>
    </source>
</evidence>
<keyword evidence="3" id="KW-1185">Reference proteome</keyword>
<comment type="caution">
    <text evidence="2">The sequence shown here is derived from an EMBL/GenBank/DDBJ whole genome shotgun (WGS) entry which is preliminary data.</text>
</comment>
<proteinExistence type="predicted"/>
<evidence type="ECO:0000313" key="2">
    <source>
        <dbReference type="EMBL" id="KAK3857410.1"/>
    </source>
</evidence>
<sequence>MELEEMLEDEWNWKRCWKTNTTGRDADRRGKLEEMLEDEWNWKTIKTGKDAGRLMELEEMLQGKKVNWKICCKANGTGRDAGRRMELGRRGTNTTGSKGGRSLESEGMEKKKVLKMEKASESEKGTERVGEHGGENQ</sequence>
<accession>A0AAE1BZ04</accession>
<feature type="compositionally biased region" description="Basic and acidic residues" evidence="1">
    <location>
        <begin position="101"/>
        <end position="137"/>
    </location>
</feature>
<dbReference type="EMBL" id="JAWQEG010005607">
    <property type="protein sequence ID" value="KAK3857410.1"/>
    <property type="molecule type" value="Genomic_DNA"/>
</dbReference>
<gene>
    <name evidence="2" type="ORF">Pcinc_036339</name>
</gene>
<protein>
    <submittedName>
        <fullName evidence="2">Uncharacterized protein</fullName>
    </submittedName>
</protein>
<feature type="compositionally biased region" description="Basic and acidic residues" evidence="1">
    <location>
        <begin position="80"/>
        <end position="89"/>
    </location>
</feature>
<feature type="region of interest" description="Disordered" evidence="1">
    <location>
        <begin position="79"/>
        <end position="137"/>
    </location>
</feature>
<name>A0AAE1BZ04_PETCI</name>
<organism evidence="2 3">
    <name type="scientific">Petrolisthes cinctipes</name>
    <name type="common">Flat porcelain crab</name>
    <dbReference type="NCBI Taxonomy" id="88211"/>
    <lineage>
        <taxon>Eukaryota</taxon>
        <taxon>Metazoa</taxon>
        <taxon>Ecdysozoa</taxon>
        <taxon>Arthropoda</taxon>
        <taxon>Crustacea</taxon>
        <taxon>Multicrustacea</taxon>
        <taxon>Malacostraca</taxon>
        <taxon>Eumalacostraca</taxon>
        <taxon>Eucarida</taxon>
        <taxon>Decapoda</taxon>
        <taxon>Pleocyemata</taxon>
        <taxon>Anomura</taxon>
        <taxon>Galatheoidea</taxon>
        <taxon>Porcellanidae</taxon>
        <taxon>Petrolisthes</taxon>
    </lineage>
</organism>